<keyword evidence="1" id="KW-1133">Transmembrane helix</keyword>
<feature type="transmembrane region" description="Helical" evidence="1">
    <location>
        <begin position="92"/>
        <end position="115"/>
    </location>
</feature>
<dbReference type="RefSeq" id="WP_248683115.1">
    <property type="nucleotide sequence ID" value="NZ_JALPRY010000012.1"/>
</dbReference>
<comment type="caution">
    <text evidence="2">The sequence shown here is derived from an EMBL/GenBank/DDBJ whole genome shotgun (WGS) entry which is preliminary data.</text>
</comment>
<dbReference type="EMBL" id="JALPRY010000012">
    <property type="protein sequence ID" value="MCK8780489.1"/>
    <property type="molecule type" value="Genomic_DNA"/>
</dbReference>
<gene>
    <name evidence="2" type="ORF">M0654_10880</name>
</gene>
<evidence type="ECO:0000313" key="3">
    <source>
        <dbReference type="Proteomes" id="UP001202827"/>
    </source>
</evidence>
<reference evidence="2 3" key="1">
    <citation type="submission" date="2022-04" db="EMBL/GenBank/DDBJ databases">
        <title>Rhizobium coralii sp. nov., isolated from coral Turbinaria peltata.</title>
        <authorList>
            <person name="Sun H."/>
        </authorList>
    </citation>
    <scope>NUCLEOTIDE SEQUENCE [LARGE SCALE GENOMIC DNA]</scope>
    <source>
        <strain evidence="2 3">NTR19</strain>
    </source>
</reference>
<proteinExistence type="predicted"/>
<dbReference type="Proteomes" id="UP001202827">
    <property type="component" value="Unassembled WGS sequence"/>
</dbReference>
<evidence type="ECO:0000256" key="1">
    <source>
        <dbReference type="SAM" id="Phobius"/>
    </source>
</evidence>
<accession>A0ABT0IRQ0</accession>
<organism evidence="2 3">
    <name type="scientific">Neorhizobium turbinariae</name>
    <dbReference type="NCBI Taxonomy" id="2937795"/>
    <lineage>
        <taxon>Bacteria</taxon>
        <taxon>Pseudomonadati</taxon>
        <taxon>Pseudomonadota</taxon>
        <taxon>Alphaproteobacteria</taxon>
        <taxon>Hyphomicrobiales</taxon>
        <taxon>Rhizobiaceae</taxon>
        <taxon>Rhizobium/Agrobacterium group</taxon>
        <taxon>Neorhizobium</taxon>
    </lineage>
</organism>
<keyword evidence="1" id="KW-0812">Transmembrane</keyword>
<name>A0ABT0IRQ0_9HYPH</name>
<protein>
    <submittedName>
        <fullName evidence="2">Uncharacterized protein</fullName>
    </submittedName>
</protein>
<feature type="transmembrane region" description="Helical" evidence="1">
    <location>
        <begin position="57"/>
        <end position="80"/>
    </location>
</feature>
<sequence length="154" mass="17036">MIHAFIYSVLGLLLLTYVGNVICRGIFKITGLAAATAHVPAPDYRAGRVIGILERLILVAGIMLQSWEILVAVIALKTVARFQKMDQREFAEYFLVGSLFSILWALLVTGAWSAYDQHVGINLRQTVRELLSTEQPLAQRTNRPDLPANANADT</sequence>
<keyword evidence="3" id="KW-1185">Reference proteome</keyword>
<evidence type="ECO:0000313" key="2">
    <source>
        <dbReference type="EMBL" id="MCK8780489.1"/>
    </source>
</evidence>
<keyword evidence="1" id="KW-0472">Membrane</keyword>